<comment type="function">
    <text evidence="7">Involved in DNA repair and RecF pathway recombination.</text>
</comment>
<evidence type="ECO:0000256" key="7">
    <source>
        <dbReference type="HAMAP-Rule" id="MF_00201"/>
    </source>
</evidence>
<evidence type="ECO:0000313" key="10">
    <source>
        <dbReference type="Proteomes" id="UP001595967"/>
    </source>
</evidence>
<evidence type="ECO:0000256" key="6">
    <source>
        <dbReference type="ARBA" id="ARBA00033409"/>
    </source>
</evidence>
<evidence type="ECO:0000256" key="2">
    <source>
        <dbReference type="ARBA" id="ARBA00021310"/>
    </source>
</evidence>
<organism evidence="9 10">
    <name type="scientific">Comamonas nitrativorans</name>
    <dbReference type="NCBI Taxonomy" id="108437"/>
    <lineage>
        <taxon>Bacteria</taxon>
        <taxon>Pseudomonadati</taxon>
        <taxon>Pseudomonadota</taxon>
        <taxon>Betaproteobacteria</taxon>
        <taxon>Burkholderiales</taxon>
        <taxon>Comamonadaceae</taxon>
        <taxon>Comamonas</taxon>
    </lineage>
</organism>
<gene>
    <name evidence="7 9" type="primary">recO</name>
    <name evidence="9" type="ORF">ACFO3A_05595</name>
</gene>
<proteinExistence type="inferred from homology"/>
<dbReference type="Proteomes" id="UP001595967">
    <property type="component" value="Unassembled WGS sequence"/>
</dbReference>
<keyword evidence="4 7" id="KW-0233">DNA recombination</keyword>
<dbReference type="HAMAP" id="MF_00201">
    <property type="entry name" value="RecO"/>
    <property type="match status" value="1"/>
</dbReference>
<dbReference type="InterPro" id="IPR042242">
    <property type="entry name" value="RecO_C"/>
</dbReference>
<dbReference type="PANTHER" id="PTHR33991">
    <property type="entry name" value="DNA REPAIR PROTEIN RECO"/>
    <property type="match status" value="1"/>
</dbReference>
<dbReference type="SUPFAM" id="SSF50249">
    <property type="entry name" value="Nucleic acid-binding proteins"/>
    <property type="match status" value="1"/>
</dbReference>
<evidence type="ECO:0000256" key="1">
    <source>
        <dbReference type="ARBA" id="ARBA00007452"/>
    </source>
</evidence>
<keyword evidence="3 7" id="KW-0227">DNA damage</keyword>
<reference evidence="10" key="1">
    <citation type="journal article" date="2019" name="Int. J. Syst. Evol. Microbiol.">
        <title>The Global Catalogue of Microorganisms (GCM) 10K type strain sequencing project: providing services to taxonomists for standard genome sequencing and annotation.</title>
        <authorList>
            <consortium name="The Broad Institute Genomics Platform"/>
            <consortium name="The Broad Institute Genome Sequencing Center for Infectious Disease"/>
            <person name="Wu L."/>
            <person name="Ma J."/>
        </authorList>
    </citation>
    <scope>NUCLEOTIDE SEQUENCE [LARGE SCALE GENOMIC DNA]</scope>
    <source>
        <strain evidence="10">JCM 11650</strain>
    </source>
</reference>
<comment type="similarity">
    <text evidence="1 7">Belongs to the RecO family.</text>
</comment>
<dbReference type="EMBL" id="JBHSEW010000004">
    <property type="protein sequence ID" value="MFC4621685.1"/>
    <property type="molecule type" value="Genomic_DNA"/>
</dbReference>
<evidence type="ECO:0000313" key="9">
    <source>
        <dbReference type="EMBL" id="MFC4621685.1"/>
    </source>
</evidence>
<feature type="domain" description="DNA replication/recombination mediator RecO N-terminal" evidence="8">
    <location>
        <begin position="10"/>
        <end position="84"/>
    </location>
</feature>
<dbReference type="InterPro" id="IPR037278">
    <property type="entry name" value="ARFGAP/RecO"/>
</dbReference>
<dbReference type="PANTHER" id="PTHR33991:SF1">
    <property type="entry name" value="DNA REPAIR PROTEIN RECO"/>
    <property type="match status" value="1"/>
</dbReference>
<dbReference type="RefSeq" id="WP_377724719.1">
    <property type="nucleotide sequence ID" value="NZ_JBHSEW010000004.1"/>
</dbReference>
<accession>A0ABV9GY78</accession>
<evidence type="ECO:0000256" key="3">
    <source>
        <dbReference type="ARBA" id="ARBA00022763"/>
    </source>
</evidence>
<sequence length="255" mass="28244">MASAQRVSDEPAFILHRYDWSESSLILETLTRHRGRVALVAKGAKKHTSNFRPVLLGLQPLRLTYTLAGSGQADIHTLRGAEWAGGHIMPMGERLLAGLYVNELLMRLLARDDPYAYLFDVYAALIRLLATQHDVVQEPALRAFELILLRELGLLPALDVQTVNLHPLQPDAAYVLAPEAGLRPFAAHDRIALTGAQWQALEHALGQEQRSFAPVLNVCAPLAAALKAQLRTVLQFHCGSPMLRTRQLMMDLQAL</sequence>
<keyword evidence="10" id="KW-1185">Reference proteome</keyword>
<name>A0ABV9GY78_9BURK</name>
<dbReference type="Pfam" id="PF11967">
    <property type="entry name" value="RecO_N"/>
    <property type="match status" value="1"/>
</dbReference>
<evidence type="ECO:0000256" key="5">
    <source>
        <dbReference type="ARBA" id="ARBA00023204"/>
    </source>
</evidence>
<dbReference type="Gene3D" id="2.40.50.140">
    <property type="entry name" value="Nucleic acid-binding proteins"/>
    <property type="match status" value="1"/>
</dbReference>
<keyword evidence="5 7" id="KW-0234">DNA repair</keyword>
<dbReference type="Pfam" id="PF02565">
    <property type="entry name" value="RecO_C"/>
    <property type="match status" value="1"/>
</dbReference>
<dbReference type="NCBIfam" id="TIGR00613">
    <property type="entry name" value="reco"/>
    <property type="match status" value="1"/>
</dbReference>
<evidence type="ECO:0000259" key="8">
    <source>
        <dbReference type="Pfam" id="PF11967"/>
    </source>
</evidence>
<protein>
    <recommendedName>
        <fullName evidence="2 7">DNA repair protein RecO</fullName>
    </recommendedName>
    <alternativeName>
        <fullName evidence="6 7">Recombination protein O</fullName>
    </alternativeName>
</protein>
<comment type="caution">
    <text evidence="9">The sequence shown here is derived from an EMBL/GenBank/DDBJ whole genome shotgun (WGS) entry which is preliminary data.</text>
</comment>
<dbReference type="Gene3D" id="1.20.1440.120">
    <property type="entry name" value="Recombination protein O, C-terminal domain"/>
    <property type="match status" value="1"/>
</dbReference>
<dbReference type="InterPro" id="IPR022572">
    <property type="entry name" value="DNA_rep/recomb_RecO_N"/>
</dbReference>
<dbReference type="SUPFAM" id="SSF57863">
    <property type="entry name" value="ArfGap/RecO-like zinc finger"/>
    <property type="match status" value="1"/>
</dbReference>
<evidence type="ECO:0000256" key="4">
    <source>
        <dbReference type="ARBA" id="ARBA00023172"/>
    </source>
</evidence>
<dbReference type="InterPro" id="IPR012340">
    <property type="entry name" value="NA-bd_OB-fold"/>
</dbReference>
<dbReference type="InterPro" id="IPR003717">
    <property type="entry name" value="RecO"/>
</dbReference>